<dbReference type="CDD" id="cd18987">
    <property type="entry name" value="LGIC_ECD_anion"/>
    <property type="match status" value="1"/>
</dbReference>
<feature type="domain" description="Neurotransmitter-gated ion-channel ligand-binding" evidence="12">
    <location>
        <begin position="27"/>
        <end position="194"/>
    </location>
</feature>
<dbReference type="FunFam" id="2.70.170.10:FF:000051">
    <property type="entry name" value="Ligand-Gated ion Channel"/>
    <property type="match status" value="1"/>
</dbReference>
<keyword evidence="5 11" id="KW-0812">Transmembrane</keyword>
<dbReference type="InterPro" id="IPR038050">
    <property type="entry name" value="Neuro_actylchol_rec"/>
</dbReference>
<keyword evidence="8 11" id="KW-0406">Ion transport</keyword>
<dbReference type="InterPro" id="IPR018000">
    <property type="entry name" value="Neurotransmitter_ion_chnl_CS"/>
</dbReference>
<sequence>MTRLFLKWILIFLFFATITALHPIYETIKKKQIPKAEDGGPLQVKVGFYVESMGNFRSTEMTFDMDLYMYMSWVDPAMAHNESDYVLINDADVLKSIWLPDLYFANARTAYFHEVMVHNFNMFVSPTGIIAYGTRVTLNVACNLHLKDYPLDSQKCLVKIISYAHVETEMKATWFEDGAIRMNKEIGLPEYNLGPAESLSCSGEFHYTITHNSSRIGNFSCLVGVLSMKRAIGYHLVQSYIPTGLIVAISWVSFWIDRRAVPARVSLSFTTLLTLSTQGNGIRYGLPPVSYAKAIDFFYGTCMLFIFGVLLEFAVVNSYMRKAHKFGVMADRSQSSNEENGRHIVCDTGTDGEADYEDSPRTRIHVKTAGHYAILVCKSLQFSRKAHTVDQISRFAFPASFIIFNIIYWTYYLSEDRQKNEDEVIYV</sequence>
<dbReference type="GO" id="GO:0005886">
    <property type="term" value="C:plasma membrane"/>
    <property type="evidence" value="ECO:0007669"/>
    <property type="project" value="UniProtKB-SubCell"/>
</dbReference>
<feature type="transmembrane region" description="Helical" evidence="11">
    <location>
        <begin position="392"/>
        <end position="411"/>
    </location>
</feature>
<dbReference type="PRINTS" id="PR00252">
    <property type="entry name" value="NRIONCHANNEL"/>
</dbReference>
<dbReference type="GO" id="GO:0005230">
    <property type="term" value="F:extracellular ligand-gated monoatomic ion channel activity"/>
    <property type="evidence" value="ECO:0007669"/>
    <property type="project" value="InterPro"/>
</dbReference>
<comment type="subcellular location">
    <subcellularLocation>
        <location evidence="2">Cell membrane</location>
    </subcellularLocation>
    <subcellularLocation>
        <location evidence="1">Membrane</location>
        <topology evidence="1">Multi-pass membrane protein</topology>
    </subcellularLocation>
</comment>
<dbReference type="AlphaFoldDB" id="A0AAF3J3U7"/>
<evidence type="ECO:0000256" key="9">
    <source>
        <dbReference type="ARBA" id="ARBA00023136"/>
    </source>
</evidence>
<evidence type="ECO:0000256" key="7">
    <source>
        <dbReference type="ARBA" id="ARBA00022989"/>
    </source>
</evidence>
<organism evidence="14 15">
    <name type="scientific">Mesorhabditis belari</name>
    <dbReference type="NCBI Taxonomy" id="2138241"/>
    <lineage>
        <taxon>Eukaryota</taxon>
        <taxon>Metazoa</taxon>
        <taxon>Ecdysozoa</taxon>
        <taxon>Nematoda</taxon>
        <taxon>Chromadorea</taxon>
        <taxon>Rhabditida</taxon>
        <taxon>Rhabditina</taxon>
        <taxon>Rhabditomorpha</taxon>
        <taxon>Rhabditoidea</taxon>
        <taxon>Rhabditidae</taxon>
        <taxon>Mesorhabditinae</taxon>
        <taxon>Mesorhabditis</taxon>
    </lineage>
</organism>
<name>A0AAF3J3U7_9BILA</name>
<keyword evidence="6" id="KW-0732">Signal</keyword>
<evidence type="ECO:0000256" key="2">
    <source>
        <dbReference type="ARBA" id="ARBA00004236"/>
    </source>
</evidence>
<proteinExistence type="inferred from homology"/>
<dbReference type="InterPro" id="IPR006202">
    <property type="entry name" value="Neur_chan_lig-bd"/>
</dbReference>
<evidence type="ECO:0000259" key="12">
    <source>
        <dbReference type="Pfam" id="PF02931"/>
    </source>
</evidence>
<feature type="transmembrane region" description="Helical" evidence="11">
    <location>
        <begin position="236"/>
        <end position="256"/>
    </location>
</feature>
<feature type="domain" description="Neurotransmitter-gated ion-channel transmembrane" evidence="13">
    <location>
        <begin position="240"/>
        <end position="335"/>
    </location>
</feature>
<evidence type="ECO:0000256" key="6">
    <source>
        <dbReference type="ARBA" id="ARBA00022729"/>
    </source>
</evidence>
<evidence type="ECO:0000256" key="11">
    <source>
        <dbReference type="RuleBase" id="RU000687"/>
    </source>
</evidence>
<keyword evidence="9 11" id="KW-0472">Membrane</keyword>
<dbReference type="PROSITE" id="PS00236">
    <property type="entry name" value="NEUROTR_ION_CHANNEL"/>
    <property type="match status" value="1"/>
</dbReference>
<keyword evidence="14" id="KW-1185">Reference proteome</keyword>
<dbReference type="GO" id="GO:0004888">
    <property type="term" value="F:transmembrane signaling receptor activity"/>
    <property type="evidence" value="ECO:0007669"/>
    <property type="project" value="InterPro"/>
</dbReference>
<dbReference type="WBParaSite" id="MBELARI_LOCUS14503">
    <property type="protein sequence ID" value="MBELARI_LOCUS14503"/>
    <property type="gene ID" value="MBELARI_LOCUS14503"/>
</dbReference>
<keyword evidence="7 11" id="KW-1133">Transmembrane helix</keyword>
<evidence type="ECO:0000259" key="13">
    <source>
        <dbReference type="Pfam" id="PF02932"/>
    </source>
</evidence>
<dbReference type="InterPro" id="IPR006028">
    <property type="entry name" value="GABAA/Glycine_rcpt"/>
</dbReference>
<evidence type="ECO:0000256" key="10">
    <source>
        <dbReference type="ARBA" id="ARBA00023303"/>
    </source>
</evidence>
<protein>
    <submittedName>
        <fullName evidence="15">Uncharacterized protein</fullName>
    </submittedName>
</protein>
<dbReference type="SUPFAM" id="SSF90112">
    <property type="entry name" value="Neurotransmitter-gated ion-channel transmembrane pore"/>
    <property type="match status" value="1"/>
</dbReference>
<dbReference type="Gene3D" id="1.20.58.390">
    <property type="entry name" value="Neurotransmitter-gated ion-channel transmembrane domain"/>
    <property type="match status" value="1"/>
</dbReference>
<dbReference type="InterPro" id="IPR006029">
    <property type="entry name" value="Neurotrans-gated_channel_TM"/>
</dbReference>
<feature type="transmembrane region" description="Helical" evidence="11">
    <location>
        <begin position="6"/>
        <end position="25"/>
    </location>
</feature>
<comment type="similarity">
    <text evidence="11">Belongs to the ligand-gated ion channel (TC 1.A.9) family.</text>
</comment>
<evidence type="ECO:0000256" key="3">
    <source>
        <dbReference type="ARBA" id="ARBA00022448"/>
    </source>
</evidence>
<accession>A0AAF3J3U7</accession>
<dbReference type="PANTHER" id="PTHR18945">
    <property type="entry name" value="NEUROTRANSMITTER GATED ION CHANNEL"/>
    <property type="match status" value="1"/>
</dbReference>
<keyword evidence="3 11" id="KW-0813">Transport</keyword>
<reference evidence="15" key="1">
    <citation type="submission" date="2024-02" db="UniProtKB">
        <authorList>
            <consortium name="WormBaseParasite"/>
        </authorList>
    </citation>
    <scope>IDENTIFICATION</scope>
</reference>
<dbReference type="Pfam" id="PF02932">
    <property type="entry name" value="Neur_chan_memb"/>
    <property type="match status" value="1"/>
</dbReference>
<keyword evidence="4" id="KW-1003">Cell membrane</keyword>
<dbReference type="Proteomes" id="UP000887575">
    <property type="component" value="Unassembled WGS sequence"/>
</dbReference>
<evidence type="ECO:0000256" key="8">
    <source>
        <dbReference type="ARBA" id="ARBA00023065"/>
    </source>
</evidence>
<dbReference type="CDD" id="cd19049">
    <property type="entry name" value="LGIC_TM_anion"/>
    <property type="match status" value="1"/>
</dbReference>
<dbReference type="Gene3D" id="2.70.170.10">
    <property type="entry name" value="Neurotransmitter-gated ion-channel ligand-binding domain"/>
    <property type="match status" value="1"/>
</dbReference>
<dbReference type="InterPro" id="IPR006201">
    <property type="entry name" value="Neur_channel"/>
</dbReference>
<dbReference type="SUPFAM" id="SSF63712">
    <property type="entry name" value="Nicotinic receptor ligand binding domain-like"/>
    <property type="match status" value="1"/>
</dbReference>
<feature type="transmembrane region" description="Helical" evidence="11">
    <location>
        <begin position="297"/>
        <end position="316"/>
    </location>
</feature>
<evidence type="ECO:0000256" key="4">
    <source>
        <dbReference type="ARBA" id="ARBA00022475"/>
    </source>
</evidence>
<dbReference type="PRINTS" id="PR00253">
    <property type="entry name" value="GABAARECEPTR"/>
</dbReference>
<evidence type="ECO:0000313" key="15">
    <source>
        <dbReference type="WBParaSite" id="MBELARI_LOCUS14503"/>
    </source>
</evidence>
<keyword evidence="10 11" id="KW-0407">Ion channel</keyword>
<evidence type="ECO:0000256" key="5">
    <source>
        <dbReference type="ARBA" id="ARBA00022692"/>
    </source>
</evidence>
<dbReference type="InterPro" id="IPR036719">
    <property type="entry name" value="Neuro-gated_channel_TM_sf"/>
</dbReference>
<dbReference type="Pfam" id="PF02931">
    <property type="entry name" value="Neur_chan_LBD"/>
    <property type="match status" value="1"/>
</dbReference>
<evidence type="ECO:0000313" key="14">
    <source>
        <dbReference type="Proteomes" id="UP000887575"/>
    </source>
</evidence>
<dbReference type="InterPro" id="IPR036734">
    <property type="entry name" value="Neur_chan_lig-bd_sf"/>
</dbReference>
<evidence type="ECO:0000256" key="1">
    <source>
        <dbReference type="ARBA" id="ARBA00004141"/>
    </source>
</evidence>